<comment type="caution">
    <text evidence="3">The sequence shown here is derived from an EMBL/GenBank/DDBJ whole genome shotgun (WGS) entry which is preliminary data.</text>
</comment>
<organism evidence="3 4">
    <name type="scientific">Coprococcus hominis</name>
    <name type="common">ex Arizal et al. 2022</name>
    <dbReference type="NCBI Taxonomy" id="2881262"/>
    <lineage>
        <taxon>Bacteria</taxon>
        <taxon>Bacillati</taxon>
        <taxon>Bacillota</taxon>
        <taxon>Clostridia</taxon>
        <taxon>Lachnospirales</taxon>
        <taxon>Lachnospiraceae</taxon>
        <taxon>Coprococcus</taxon>
    </lineage>
</organism>
<reference evidence="3 4" key="1">
    <citation type="submission" date="2021-10" db="EMBL/GenBank/DDBJ databases">
        <title>Anaerobic single-cell dispensing facilitates the cultivation of human gut bacteria.</title>
        <authorList>
            <person name="Afrizal A."/>
        </authorList>
    </citation>
    <scope>NUCLEOTIDE SEQUENCE [LARGE SCALE GENOMIC DNA]</scope>
    <source>
        <strain evidence="3 4">CLA-AA-H212</strain>
    </source>
</reference>
<dbReference type="SMART" id="SM00421">
    <property type="entry name" value="HTH_LUXR"/>
    <property type="match status" value="1"/>
</dbReference>
<sequence>MPQTGGTAEAENKQTGGAAKPEDKQTDLSTTDKFTAFGEQYSLTEREREVLRALLSSGENVQDIAHTLGISRAAIYRHISNMNEKTATKARMGLIQFYYGWNPEK</sequence>
<feature type="domain" description="HTH luxR-type" evidence="2">
    <location>
        <begin position="40"/>
        <end position="98"/>
    </location>
</feature>
<gene>
    <name evidence="3" type="ORF">LKD28_07010</name>
</gene>
<evidence type="ECO:0000256" key="1">
    <source>
        <dbReference type="SAM" id="MobiDB-lite"/>
    </source>
</evidence>
<protein>
    <submittedName>
        <fullName evidence="3">Helix-turn-helix transcriptional regulator</fullName>
    </submittedName>
</protein>
<dbReference type="SUPFAM" id="SSF46894">
    <property type="entry name" value="C-terminal effector domain of the bipartite response regulators"/>
    <property type="match status" value="1"/>
</dbReference>
<proteinExistence type="predicted"/>
<dbReference type="Pfam" id="PF00196">
    <property type="entry name" value="GerE"/>
    <property type="match status" value="1"/>
</dbReference>
<dbReference type="CDD" id="cd06170">
    <property type="entry name" value="LuxR_C_like"/>
    <property type="match status" value="1"/>
</dbReference>
<dbReference type="InterPro" id="IPR016032">
    <property type="entry name" value="Sig_transdc_resp-reg_C-effctor"/>
</dbReference>
<dbReference type="InterPro" id="IPR036388">
    <property type="entry name" value="WH-like_DNA-bd_sf"/>
</dbReference>
<evidence type="ECO:0000313" key="3">
    <source>
        <dbReference type="EMBL" id="MCC2218779.1"/>
    </source>
</evidence>
<keyword evidence="4" id="KW-1185">Reference proteome</keyword>
<dbReference type="Proteomes" id="UP001198495">
    <property type="component" value="Unassembled WGS sequence"/>
</dbReference>
<evidence type="ECO:0000259" key="2">
    <source>
        <dbReference type="SMART" id="SM00421"/>
    </source>
</evidence>
<dbReference type="InterPro" id="IPR000792">
    <property type="entry name" value="Tscrpt_reg_LuxR_C"/>
</dbReference>
<accession>A0ABS8FPI1</accession>
<feature type="region of interest" description="Disordered" evidence="1">
    <location>
        <begin position="1"/>
        <end position="31"/>
    </location>
</feature>
<name>A0ABS8FPI1_9FIRM</name>
<dbReference type="EMBL" id="JAJEQT010000004">
    <property type="protein sequence ID" value="MCC2218779.1"/>
    <property type="molecule type" value="Genomic_DNA"/>
</dbReference>
<evidence type="ECO:0000313" key="4">
    <source>
        <dbReference type="Proteomes" id="UP001198495"/>
    </source>
</evidence>
<dbReference type="Gene3D" id="1.10.10.10">
    <property type="entry name" value="Winged helix-like DNA-binding domain superfamily/Winged helix DNA-binding domain"/>
    <property type="match status" value="1"/>
</dbReference>